<dbReference type="InterPro" id="IPR001509">
    <property type="entry name" value="Epimerase_deHydtase"/>
</dbReference>
<dbReference type="RefSeq" id="WP_189626590.1">
    <property type="nucleotide sequence ID" value="NZ_BNAF01000007.1"/>
</dbReference>
<comment type="caution">
    <text evidence="2">The sequence shown here is derived from an EMBL/GenBank/DDBJ whole genome shotgun (WGS) entry which is preliminary data.</text>
</comment>
<dbReference type="EMBL" id="BNAF01000007">
    <property type="protein sequence ID" value="GHE37337.1"/>
    <property type="molecule type" value="Genomic_DNA"/>
</dbReference>
<feature type="domain" description="NAD-dependent epimerase/dehydratase" evidence="1">
    <location>
        <begin position="2"/>
        <end position="221"/>
    </location>
</feature>
<name>A0ABQ3HY09_9SPHI</name>
<gene>
    <name evidence="2" type="ORF">GCM10017764_20700</name>
</gene>
<dbReference type="SUPFAM" id="SSF51735">
    <property type="entry name" value="NAD(P)-binding Rossmann-fold domains"/>
    <property type="match status" value="1"/>
</dbReference>
<sequence>MVLVTGGTGFLGSTLIKILVDQGTAVRAIKREHAVIPDALVSSSLVQWVDADITDYFALSAIFTDVTQVYHCAAKISYQPADHAAMLHVNIEGTKHMVNLCLEHAARLVHVSSIASLGVSKNGELITEDSKWDDGADNSKYAVSKYESEMEVWRAIMEGLDAVIVNPSVIMGVGSGSKGSGVIFNMVQKGLQIYPPGTVGIVDVEDVAQLMVMLMNKPEISGERYILNSENMSNKELLDRISKLLGKPSPTIEAKPFMLGIAWRAAKLVSLIKRERPSLTREAALAAASKLAYSNKKIVDATGYLFKPVDRTLEETSRLF</sequence>
<dbReference type="InterPro" id="IPR051783">
    <property type="entry name" value="NAD(P)-dependent_oxidoreduct"/>
</dbReference>
<reference evidence="3" key="1">
    <citation type="journal article" date="2019" name="Int. J. Syst. Evol. Microbiol.">
        <title>The Global Catalogue of Microorganisms (GCM) 10K type strain sequencing project: providing services to taxonomists for standard genome sequencing and annotation.</title>
        <authorList>
            <consortium name="The Broad Institute Genomics Platform"/>
            <consortium name="The Broad Institute Genome Sequencing Center for Infectious Disease"/>
            <person name="Wu L."/>
            <person name="Ma J."/>
        </authorList>
    </citation>
    <scope>NUCLEOTIDE SEQUENCE [LARGE SCALE GENOMIC DNA]</scope>
    <source>
        <strain evidence="3">CGMCC 1.12966</strain>
    </source>
</reference>
<keyword evidence="3" id="KW-1185">Reference proteome</keyword>
<dbReference type="Proteomes" id="UP000620550">
    <property type="component" value="Unassembled WGS sequence"/>
</dbReference>
<evidence type="ECO:0000313" key="3">
    <source>
        <dbReference type="Proteomes" id="UP000620550"/>
    </source>
</evidence>
<dbReference type="PANTHER" id="PTHR48079">
    <property type="entry name" value="PROTEIN YEEZ"/>
    <property type="match status" value="1"/>
</dbReference>
<dbReference type="Gene3D" id="3.40.50.720">
    <property type="entry name" value="NAD(P)-binding Rossmann-like Domain"/>
    <property type="match status" value="1"/>
</dbReference>
<accession>A0ABQ3HY09</accession>
<organism evidence="2 3">
    <name type="scientific">Sphingobacterium griseoflavum</name>
    <dbReference type="NCBI Taxonomy" id="1474952"/>
    <lineage>
        <taxon>Bacteria</taxon>
        <taxon>Pseudomonadati</taxon>
        <taxon>Bacteroidota</taxon>
        <taxon>Sphingobacteriia</taxon>
        <taxon>Sphingobacteriales</taxon>
        <taxon>Sphingobacteriaceae</taxon>
        <taxon>Sphingobacterium</taxon>
    </lineage>
</organism>
<protein>
    <submittedName>
        <fullName evidence="2">NAD-dependent epimerase</fullName>
    </submittedName>
</protein>
<evidence type="ECO:0000313" key="2">
    <source>
        <dbReference type="EMBL" id="GHE37337.1"/>
    </source>
</evidence>
<proteinExistence type="predicted"/>
<dbReference type="Pfam" id="PF01370">
    <property type="entry name" value="Epimerase"/>
    <property type="match status" value="1"/>
</dbReference>
<dbReference type="PANTHER" id="PTHR48079:SF6">
    <property type="entry name" value="NAD(P)-BINDING DOMAIN-CONTAINING PROTEIN-RELATED"/>
    <property type="match status" value="1"/>
</dbReference>
<dbReference type="InterPro" id="IPR036291">
    <property type="entry name" value="NAD(P)-bd_dom_sf"/>
</dbReference>
<evidence type="ECO:0000259" key="1">
    <source>
        <dbReference type="Pfam" id="PF01370"/>
    </source>
</evidence>